<accession>A0A9F5IRU8</accession>
<dbReference type="Proteomes" id="UP000695026">
    <property type="component" value="Unplaced"/>
</dbReference>
<dbReference type="RefSeq" id="XP_007424996.1">
    <property type="nucleotide sequence ID" value="XM_007424934.2"/>
</dbReference>
<gene>
    <name evidence="4 5 6" type="primary">SLF2</name>
</gene>
<keyword evidence="3" id="KW-1185">Reference proteome</keyword>
<comment type="similarity">
    <text evidence="1">Belongs to the FAM178 family.</text>
</comment>
<dbReference type="PANTHER" id="PTHR16046">
    <property type="entry name" value="SMC5-SMC6 COMPLEX LOCALIZATION FACTOR 2"/>
    <property type="match status" value="1"/>
</dbReference>
<feature type="domain" description="Coiled-coil SMC6 And NSE5 INteracting (CANIN)" evidence="2">
    <location>
        <begin position="80"/>
        <end position="442"/>
    </location>
</feature>
<evidence type="ECO:0000313" key="6">
    <source>
        <dbReference type="RefSeq" id="XP_025020358.1"/>
    </source>
</evidence>
<dbReference type="KEGG" id="pbi:103054157"/>
<dbReference type="CTD" id="55719"/>
<dbReference type="RefSeq" id="XP_007424997.1">
    <property type="nucleotide sequence ID" value="XM_007424935.2"/>
</dbReference>
<dbReference type="GO" id="GO:0006974">
    <property type="term" value="P:DNA damage response"/>
    <property type="evidence" value="ECO:0007669"/>
    <property type="project" value="TreeGrafter"/>
</dbReference>
<name>A0A9F5IRU8_PYTBI</name>
<dbReference type="Pfam" id="PF14816">
    <property type="entry name" value="CANIN"/>
    <property type="match status" value="1"/>
</dbReference>
<reference evidence="4 5" key="1">
    <citation type="submission" date="2025-04" db="UniProtKB">
        <authorList>
            <consortium name="RefSeq"/>
        </authorList>
    </citation>
    <scope>IDENTIFICATION</scope>
    <source>
        <tissue evidence="4 5">Liver</tissue>
    </source>
</reference>
<dbReference type="PANTHER" id="PTHR16046:SF10">
    <property type="entry name" value="SMC5-SMC6 COMPLEX LOCALIZATION FACTOR PROTEIN 2"/>
    <property type="match status" value="1"/>
</dbReference>
<dbReference type="RefSeq" id="XP_025020358.1">
    <property type="nucleotide sequence ID" value="XM_025164590.1"/>
</dbReference>
<evidence type="ECO:0000313" key="5">
    <source>
        <dbReference type="RefSeq" id="XP_007424997.1"/>
    </source>
</evidence>
<evidence type="ECO:0000313" key="3">
    <source>
        <dbReference type="Proteomes" id="UP000695026"/>
    </source>
</evidence>
<dbReference type="GO" id="GO:0005634">
    <property type="term" value="C:nucleus"/>
    <property type="evidence" value="ECO:0007669"/>
    <property type="project" value="TreeGrafter"/>
</dbReference>
<organism evidence="3 6">
    <name type="scientific">Python bivittatus</name>
    <name type="common">Burmese python</name>
    <name type="synonym">Python molurus bivittatus</name>
    <dbReference type="NCBI Taxonomy" id="176946"/>
    <lineage>
        <taxon>Eukaryota</taxon>
        <taxon>Metazoa</taxon>
        <taxon>Chordata</taxon>
        <taxon>Craniata</taxon>
        <taxon>Vertebrata</taxon>
        <taxon>Euteleostomi</taxon>
        <taxon>Lepidosauria</taxon>
        <taxon>Squamata</taxon>
        <taxon>Bifurcata</taxon>
        <taxon>Unidentata</taxon>
        <taxon>Episquamata</taxon>
        <taxon>Toxicofera</taxon>
        <taxon>Serpentes</taxon>
        <taxon>Henophidia</taxon>
        <taxon>Pythonidae</taxon>
        <taxon>Python</taxon>
    </lineage>
</organism>
<dbReference type="GeneID" id="103054157"/>
<dbReference type="GO" id="GO:1990166">
    <property type="term" value="P:protein localization to site of double-strand break"/>
    <property type="evidence" value="ECO:0007669"/>
    <property type="project" value="TreeGrafter"/>
</dbReference>
<proteinExistence type="inferred from homology"/>
<evidence type="ECO:0000256" key="1">
    <source>
        <dbReference type="ARBA" id="ARBA00010311"/>
    </source>
</evidence>
<evidence type="ECO:0000313" key="4">
    <source>
        <dbReference type="RefSeq" id="XP_007424996.1"/>
    </source>
</evidence>
<sequence length="582" mass="67168">MNASAVPSEKFAEQLGSSLSDCDNVDSDEEALIPLEEILSQGIRTAAKSSEEAMDQNEIESTISATHNASLSKPVVECGVSFMNHLEHLLKEKEELRRVDELENQLQQVKGIAEINSPLEDQSTDGELSAEHREFIERYSFSHDAIPDQHPGENIFQIANAGKIFNQNNLDLRNFDFHPQNPIEQYLVRWGITQQLFVIIEGLLVSTYHNSSCPVPILKWMFQMMSIHPDSSLSRKILDMLMILTIRNVSDDNNQQKPWIPSLFDITAVLINMGSSFNVLFPLQKYQPNFTENNIMSKMHVTVRKQSNGDICINPTTFFLLIESNLCNIAKFLRLCITVCPEEYTDREIFMLLLLLFKLSLETELKQFPLVDLECLIIKLLENIRDWDTEKMSELSSAISCLSNHHHNLLWLVQFVPSWTTRGRQIKQHLSLVIILKLLKNHVEIPSNHDEQMSLLCEELVKMKPSNLLKSLSETSEHHDGLKNPFLSQSEPQAYYLTYVLLHLVREASNSERTNSNQRKWLLKLCSTLEKHVKCDIREDVRLFYRTKVKDLVARMYSKWQQMIHHSQLIQGQIHDFWAPDS</sequence>
<dbReference type="GO" id="GO:2000781">
    <property type="term" value="P:positive regulation of double-strand break repair"/>
    <property type="evidence" value="ECO:0007669"/>
    <property type="project" value="TreeGrafter"/>
</dbReference>
<dbReference type="InterPro" id="IPR044276">
    <property type="entry name" value="CANIN_dom"/>
</dbReference>
<dbReference type="OMA" id="QAMHRTR"/>
<dbReference type="AlphaFoldDB" id="A0A9F5IRU8"/>
<evidence type="ECO:0000259" key="2">
    <source>
        <dbReference type="Pfam" id="PF14816"/>
    </source>
</evidence>
<dbReference type="InterPro" id="IPR026161">
    <property type="entry name" value="FAM178"/>
</dbReference>
<dbReference type="GO" id="GO:0035861">
    <property type="term" value="C:site of double-strand break"/>
    <property type="evidence" value="ECO:0007669"/>
    <property type="project" value="TreeGrafter"/>
</dbReference>
<dbReference type="OrthoDB" id="6158547at2759"/>
<protein>
    <submittedName>
        <fullName evidence="4 5">SMC5-SMC6 complex localization factor protein 2 isoform X1</fullName>
    </submittedName>
</protein>